<evidence type="ECO:0000256" key="1">
    <source>
        <dbReference type="SAM" id="MobiDB-lite"/>
    </source>
</evidence>
<sequence length="229" mass="26468">MDCHRTDTPEFGPLTDRLQHALDAFKRRDITQDVDGSRFWMDYRRPSRDEIDIRAAQFAVMRDSLEYHYERLEEEERQRHREEGERQRQTLPTNPPRPTPRRVDSHLATLAALEGREPQKQASPEHHDGTREVERRGLQATHTRPCLQRRPRPQPRPQTRARPPVVIRDGPVVIYRVPVVIQQVPIVVREAPGLLTSDLGTPTAPPSKSASLRGPVKKFFKAVARLGRK</sequence>
<dbReference type="EMBL" id="JAQQWK010000001">
    <property type="protein sequence ID" value="KAK8056711.1"/>
    <property type="molecule type" value="Genomic_DNA"/>
</dbReference>
<accession>A0ABR1UCW8</accession>
<evidence type="ECO:0000313" key="2">
    <source>
        <dbReference type="EMBL" id="KAK8056711.1"/>
    </source>
</evidence>
<reference evidence="2 3" key="1">
    <citation type="submission" date="2023-01" db="EMBL/GenBank/DDBJ databases">
        <title>Analysis of 21 Apiospora genomes using comparative genomics revels a genus with tremendous synthesis potential of carbohydrate active enzymes and secondary metabolites.</title>
        <authorList>
            <person name="Sorensen T."/>
        </authorList>
    </citation>
    <scope>NUCLEOTIDE SEQUENCE [LARGE SCALE GENOMIC DNA]</scope>
    <source>
        <strain evidence="2 3">CBS 33761</strain>
    </source>
</reference>
<protein>
    <submittedName>
        <fullName evidence="2">Uncharacterized protein</fullName>
    </submittedName>
</protein>
<dbReference type="Proteomes" id="UP001444661">
    <property type="component" value="Unassembled WGS sequence"/>
</dbReference>
<evidence type="ECO:0000313" key="3">
    <source>
        <dbReference type="Proteomes" id="UP001444661"/>
    </source>
</evidence>
<organism evidence="2 3">
    <name type="scientific">Apiospora rasikravindrae</name>
    <dbReference type="NCBI Taxonomy" id="990691"/>
    <lineage>
        <taxon>Eukaryota</taxon>
        <taxon>Fungi</taxon>
        <taxon>Dikarya</taxon>
        <taxon>Ascomycota</taxon>
        <taxon>Pezizomycotina</taxon>
        <taxon>Sordariomycetes</taxon>
        <taxon>Xylariomycetidae</taxon>
        <taxon>Amphisphaeriales</taxon>
        <taxon>Apiosporaceae</taxon>
        <taxon>Apiospora</taxon>
    </lineage>
</organism>
<proteinExistence type="predicted"/>
<keyword evidence="3" id="KW-1185">Reference proteome</keyword>
<feature type="region of interest" description="Disordered" evidence="1">
    <location>
        <begin position="73"/>
        <end position="163"/>
    </location>
</feature>
<name>A0ABR1UCW8_9PEZI</name>
<feature type="compositionally biased region" description="Basic and acidic residues" evidence="1">
    <location>
        <begin position="73"/>
        <end position="88"/>
    </location>
</feature>
<feature type="compositionally biased region" description="Basic and acidic residues" evidence="1">
    <location>
        <begin position="114"/>
        <end position="137"/>
    </location>
</feature>
<gene>
    <name evidence="2" type="ORF">PG993_001938</name>
</gene>
<comment type="caution">
    <text evidence="2">The sequence shown here is derived from an EMBL/GenBank/DDBJ whole genome shotgun (WGS) entry which is preliminary data.</text>
</comment>